<evidence type="ECO:0000313" key="9">
    <source>
        <dbReference type="EMBL" id="OXA50890.1"/>
    </source>
</evidence>
<keyword evidence="3" id="KW-0333">Golgi apparatus</keyword>
<name>A0A226E0R2_FOLCA</name>
<dbReference type="Pfam" id="PF12584">
    <property type="entry name" value="TRAPPC10"/>
    <property type="match status" value="1"/>
</dbReference>
<feature type="domain" description="TRAPPC10 Ig-like" evidence="8">
    <location>
        <begin position="919"/>
        <end position="1033"/>
    </location>
</feature>
<evidence type="ECO:0000313" key="10">
    <source>
        <dbReference type="Proteomes" id="UP000198287"/>
    </source>
</evidence>
<protein>
    <submittedName>
        <fullName evidence="9">Trafficking protein particle complex subunit 10</fullName>
    </submittedName>
</protein>
<evidence type="ECO:0000256" key="3">
    <source>
        <dbReference type="ARBA" id="ARBA00023034"/>
    </source>
</evidence>
<proteinExistence type="predicted"/>
<evidence type="ECO:0000259" key="5">
    <source>
        <dbReference type="Pfam" id="PF11817"/>
    </source>
</evidence>
<dbReference type="GO" id="GO:0005829">
    <property type="term" value="C:cytosol"/>
    <property type="evidence" value="ECO:0007669"/>
    <property type="project" value="GOC"/>
</dbReference>
<dbReference type="InterPro" id="IPR045126">
    <property type="entry name" value="TRAPPC10/Trs130"/>
</dbReference>
<dbReference type="InterPro" id="IPR056913">
    <property type="entry name" value="TRAPPC10/Trs130_N"/>
</dbReference>
<evidence type="ECO:0000259" key="8">
    <source>
        <dbReference type="Pfam" id="PF23604"/>
    </source>
</evidence>
<evidence type="ECO:0000256" key="1">
    <source>
        <dbReference type="ARBA" id="ARBA00004555"/>
    </source>
</evidence>
<dbReference type="EMBL" id="LNIX01000008">
    <property type="protein sequence ID" value="OXA50890.1"/>
    <property type="molecule type" value="Genomic_DNA"/>
</dbReference>
<organism evidence="9 10">
    <name type="scientific">Folsomia candida</name>
    <name type="common">Springtail</name>
    <dbReference type="NCBI Taxonomy" id="158441"/>
    <lineage>
        <taxon>Eukaryota</taxon>
        <taxon>Metazoa</taxon>
        <taxon>Ecdysozoa</taxon>
        <taxon>Arthropoda</taxon>
        <taxon>Hexapoda</taxon>
        <taxon>Collembola</taxon>
        <taxon>Entomobryomorpha</taxon>
        <taxon>Isotomoidea</taxon>
        <taxon>Isotomidae</taxon>
        <taxon>Proisotominae</taxon>
        <taxon>Folsomia</taxon>
    </lineage>
</organism>
<feature type="domain" description="TRAPPC10/Trs130 N-terminal" evidence="7">
    <location>
        <begin position="1"/>
        <end position="329"/>
    </location>
</feature>
<dbReference type="InterPro" id="IPR021773">
    <property type="entry name" value="TPC11"/>
</dbReference>
<dbReference type="InterPro" id="IPR022233">
    <property type="entry name" value="TRAPPC10/Trs130_C"/>
</dbReference>
<dbReference type="STRING" id="158441.A0A226E0R2"/>
<dbReference type="OMA" id="TKVHENP"/>
<dbReference type="GO" id="GO:0006891">
    <property type="term" value="P:intra-Golgi vesicle-mediated transport"/>
    <property type="evidence" value="ECO:0007669"/>
    <property type="project" value="TreeGrafter"/>
</dbReference>
<feature type="region of interest" description="Disordered" evidence="4">
    <location>
        <begin position="479"/>
        <end position="502"/>
    </location>
</feature>
<dbReference type="Pfam" id="PF11817">
    <property type="entry name" value="Foie-gras_1"/>
    <property type="match status" value="1"/>
</dbReference>
<feature type="region of interest" description="Disordered" evidence="4">
    <location>
        <begin position="50"/>
        <end position="70"/>
    </location>
</feature>
<gene>
    <name evidence="9" type="ORF">Fcan01_14370</name>
</gene>
<dbReference type="Pfam" id="PF23036">
    <property type="entry name" value="TRAPPC10_1st"/>
    <property type="match status" value="1"/>
</dbReference>
<dbReference type="GO" id="GO:1990071">
    <property type="term" value="C:TRAPPII protein complex"/>
    <property type="evidence" value="ECO:0007669"/>
    <property type="project" value="InterPro"/>
</dbReference>
<evidence type="ECO:0000259" key="6">
    <source>
        <dbReference type="Pfam" id="PF12584"/>
    </source>
</evidence>
<feature type="domain" description="Trafficking protein particle complex subunit 11" evidence="5">
    <location>
        <begin position="522"/>
        <end position="622"/>
    </location>
</feature>
<reference evidence="9 10" key="1">
    <citation type="submission" date="2015-12" db="EMBL/GenBank/DDBJ databases">
        <title>The genome of Folsomia candida.</title>
        <authorList>
            <person name="Faddeeva A."/>
            <person name="Derks M.F."/>
            <person name="Anvar Y."/>
            <person name="Smit S."/>
            <person name="Van Straalen N."/>
            <person name="Roelofs D."/>
        </authorList>
    </citation>
    <scope>NUCLEOTIDE SEQUENCE [LARGE SCALE GENOMIC DNA]</scope>
    <source>
        <strain evidence="9 10">VU population</strain>
        <tissue evidence="9">Whole body</tissue>
    </source>
</reference>
<feature type="region of interest" description="Disordered" evidence="4">
    <location>
        <begin position="729"/>
        <end position="752"/>
    </location>
</feature>
<dbReference type="PANTHER" id="PTHR13251:SF3">
    <property type="entry name" value="TRAFFICKING PROTEIN PARTICLE COMPLEX SUBUNIT 10"/>
    <property type="match status" value="1"/>
</dbReference>
<keyword evidence="10" id="KW-1185">Reference proteome</keyword>
<keyword evidence="2" id="KW-0813">Transport</keyword>
<dbReference type="Proteomes" id="UP000198287">
    <property type="component" value="Unassembled WGS sequence"/>
</dbReference>
<evidence type="ECO:0000256" key="2">
    <source>
        <dbReference type="ARBA" id="ARBA00022448"/>
    </source>
</evidence>
<dbReference type="OrthoDB" id="10256906at2759"/>
<dbReference type="GO" id="GO:0034498">
    <property type="term" value="P:early endosome to Golgi transport"/>
    <property type="evidence" value="ECO:0007669"/>
    <property type="project" value="TreeGrafter"/>
</dbReference>
<evidence type="ECO:0000256" key="4">
    <source>
        <dbReference type="SAM" id="MobiDB-lite"/>
    </source>
</evidence>
<dbReference type="SUPFAM" id="SSF48452">
    <property type="entry name" value="TPR-like"/>
    <property type="match status" value="1"/>
</dbReference>
<feature type="region of interest" description="Disordered" evidence="4">
    <location>
        <begin position="390"/>
        <end position="422"/>
    </location>
</feature>
<comment type="subcellular location">
    <subcellularLocation>
        <location evidence="1">Golgi apparatus</location>
    </subcellularLocation>
</comment>
<comment type="caution">
    <text evidence="9">The sequence shown here is derived from an EMBL/GenBank/DDBJ whole genome shotgun (WGS) entry which is preliminary data.</text>
</comment>
<dbReference type="InterPro" id="IPR011990">
    <property type="entry name" value="TPR-like_helical_dom_sf"/>
</dbReference>
<sequence>MTDNKPLITYSGEIPVFQGVVPSLQKGIGVEAVEWKRAYGRTTKHVHLHPRFVPFDPPPSTGEGGSITSGGESPVLTSLLDQPMLHTFWTDCSDVEVYRATTKDVIQSWLNSVKSCPVKEWLIILVEPSDNKKTNKLLPRSSVLDKIKNDFAQKQTERCVCVADPAKIDSKSAESLNSMLHRIRQLLLASYSKTLIKFEENMRAQREKRNEAGWNFCHYFLLQEELAFVLEMLQVYDESLVQYDELDALFTQFVLNSHFTDTPKWLLSFQRFGDRWPALILSSNSGGNKIIPQIRETIRNSSVSLLNFRNYLFARQAILLVKQRRLNELAQRSLAFLHICINELNILDVTFSEEGSISCWVFVSCLEILGTISNQNLAILSATNANSSMTNNKLEEDSEVNSSQVEINDGTKRKGKTPQHHANQLDFSVHTASLWDYAREKLYELGKLCGLLPKSQLKSDHLHKVISLSSGLSPFEDFSNSNGNGNGSGEINNSNCNNHSGDEMQLPLPELPPGEETPIEKLKNALSSKEKFQHHYLELCELAMGTYKHIGRLRSARKVGLSLASYYMELGDYGKSIVFLTEAFNTFKEDRWTILTIDVLLKLAQCYEAVNDTDRYIRTCAQIACSKAISEPERGHFFDEMMTCLTKLENNDRFIMSPTEETFLITSVKVESSGKIHGPSCDVVVDLSLVSNLPRPIVSNLVQMAIVVCDHVPKQVNYFTTGTFVQGENISKGGKSGGGKQQRRKDSLPEPDVVENLSGKQALARKESTTPAYTCEDEDVALALMEMNPAVNMVDLRQQFESGGSGTNKVTMVGVGTDVKNNEKYISGKLTCHNLHQSLRRKDSSQVQGETQVFKTDFSQVANTRDITIHPGANNITLSAKVSIPGNYRLAQVSIGVKHFELLSPRLGCRYKFSATREPPNISVQAGNLVAGIDQEVVIRVDTGSRVIDEGMVLLVRSSLGLKLKHISSSSSDASSEIAISMPPTDPFVSASIPLTVKADLATQKDSTVFEHKLIVKCPWTGDEKKLSLTFIPPFISSYKLHSVGQRKFVQVLLLGNSDNSLKVSEHQLTVQSPNSQDIPLVALNPRSQSLILDIGKSAAYMWEIGVLELEDQLPFRLEFSVKFKADRREAEIYKYYICLQKFKTLYELKSKVEPHKGTEFCRVGNMCSMLIEISKFGKKQVDDGNSQQPQNSLMYEVRASQHMWAICGRSSGIVSLDDENDDATLQQVNLDVMPMTPGYLPLPTVHLSNYIPADQKSGSSVSNVPKLEPFNIGQVYNRSKGSQVHILPPPQAMGSNTGLSGGCGSSIGAGSSLTAIDSHF</sequence>
<dbReference type="Pfam" id="PF23604">
    <property type="entry name" value="Ig_TRAPPC10"/>
    <property type="match status" value="1"/>
</dbReference>
<feature type="domain" description="TRAPPC10/Trs130 C-terminal" evidence="6">
    <location>
        <begin position="1149"/>
        <end position="1288"/>
    </location>
</feature>
<accession>A0A226E0R2</accession>
<evidence type="ECO:0000259" key="7">
    <source>
        <dbReference type="Pfam" id="PF23036"/>
    </source>
</evidence>
<dbReference type="InterPro" id="IPR056917">
    <property type="entry name" value="Ig_TRAPPC10"/>
</dbReference>
<dbReference type="PANTHER" id="PTHR13251">
    <property type="entry name" value="EPILEPSY HOLOPROSENCEPHALY CANDIDATE 1/TMEM1"/>
    <property type="match status" value="1"/>
</dbReference>